<dbReference type="Pfam" id="PF00534">
    <property type="entry name" value="Glycos_transf_1"/>
    <property type="match status" value="1"/>
</dbReference>
<keyword evidence="3" id="KW-0808">Transferase</keyword>
<dbReference type="InterPro" id="IPR028098">
    <property type="entry name" value="Glyco_trans_4-like_N"/>
</dbReference>
<dbReference type="AlphaFoldDB" id="A0A427BEV1"/>
<evidence type="ECO:0000259" key="1">
    <source>
        <dbReference type="Pfam" id="PF00534"/>
    </source>
</evidence>
<reference evidence="3 4" key="1">
    <citation type="submission" date="2018-10" db="EMBL/GenBank/DDBJ databases">
        <title>Transmission dynamics of multidrug resistant bacteria on intensive care unit surfaces.</title>
        <authorList>
            <person name="D'Souza A.W."/>
            <person name="Potter R.F."/>
            <person name="Wallace M."/>
            <person name="Shupe A."/>
            <person name="Patel S."/>
            <person name="Sun S."/>
            <person name="Gul D."/>
            <person name="Kwon J.H."/>
            <person name="Andleeb S."/>
            <person name="Burnham C.-A.D."/>
            <person name="Dantas G."/>
        </authorList>
    </citation>
    <scope>NUCLEOTIDE SEQUENCE [LARGE SCALE GENOMIC DNA]</scope>
    <source>
        <strain evidence="3 4">WF_348</strain>
    </source>
</reference>
<comment type="caution">
    <text evidence="3">The sequence shown here is derived from an EMBL/GenBank/DDBJ whole genome shotgun (WGS) entry which is preliminary data.</text>
</comment>
<dbReference type="GO" id="GO:0016757">
    <property type="term" value="F:glycosyltransferase activity"/>
    <property type="evidence" value="ECO:0007669"/>
    <property type="project" value="InterPro"/>
</dbReference>
<evidence type="ECO:0000259" key="2">
    <source>
        <dbReference type="Pfam" id="PF13439"/>
    </source>
</evidence>
<protein>
    <submittedName>
        <fullName evidence="3">Glycosyltransferase family 4 protein</fullName>
    </submittedName>
</protein>
<organism evidence="3 4">
    <name type="scientific">Empedobacter falsenii</name>
    <dbReference type="NCBI Taxonomy" id="343874"/>
    <lineage>
        <taxon>Bacteria</taxon>
        <taxon>Pseudomonadati</taxon>
        <taxon>Bacteroidota</taxon>
        <taxon>Flavobacteriia</taxon>
        <taxon>Flavobacteriales</taxon>
        <taxon>Weeksellaceae</taxon>
        <taxon>Empedobacter</taxon>
    </lineage>
</organism>
<name>A0A427BEV1_9FLAO</name>
<feature type="domain" description="Glycosyl transferase family 1" evidence="1">
    <location>
        <begin position="201"/>
        <end position="345"/>
    </location>
</feature>
<accession>A0A427BEV1</accession>
<dbReference type="Gene3D" id="3.40.50.2000">
    <property type="entry name" value="Glycogen Phosphorylase B"/>
    <property type="match status" value="2"/>
</dbReference>
<sequence>MNNSRKNILALASWYPSRIFLDNGDFIQRHLRSISTLNNVTLVHAVKDENLKSNFEIDDSINQNVREIIVYFKPSFFRPFNLIKQFIAFLKGVSLINNFDIIHLNVVYPAGLVALFLKNKYKKPIVLTEHWTGFSPERFISFPFYKKFLIKKILRKVDVLTPVSNDLAQKILKIYPITIVKIIPNVVDVELFSVKEDCKIKRITFLHLSHLENEHKNILGMLNVVKKLVDNGYNFEFQIGGNGDLTLINNFVEENNLSAFVKSFGRLQHFEVNQKMKNVNCFVLFSNYENQPCVQIEAFASGIPVIASDVGGIKEFMPNNFGFIVNKNDESALYKAMVEVIEGYEFATPKELNNYVLNNFSKEEIAQQFDDVYTKVLE</sequence>
<dbReference type="InterPro" id="IPR001296">
    <property type="entry name" value="Glyco_trans_1"/>
</dbReference>
<dbReference type="EMBL" id="RHPO01000058">
    <property type="protein sequence ID" value="RRT87374.1"/>
    <property type="molecule type" value="Genomic_DNA"/>
</dbReference>
<proteinExistence type="predicted"/>
<dbReference type="CDD" id="cd03801">
    <property type="entry name" value="GT4_PimA-like"/>
    <property type="match status" value="1"/>
</dbReference>
<evidence type="ECO:0000313" key="3">
    <source>
        <dbReference type="EMBL" id="RRT87374.1"/>
    </source>
</evidence>
<feature type="domain" description="Glycosyltransferase subfamily 4-like N-terminal" evidence="2">
    <location>
        <begin position="64"/>
        <end position="190"/>
    </location>
</feature>
<dbReference type="Pfam" id="PF13439">
    <property type="entry name" value="Glyco_transf_4"/>
    <property type="match status" value="1"/>
</dbReference>
<evidence type="ECO:0000313" key="4">
    <source>
        <dbReference type="Proteomes" id="UP000267844"/>
    </source>
</evidence>
<dbReference type="SUPFAM" id="SSF53756">
    <property type="entry name" value="UDP-Glycosyltransferase/glycogen phosphorylase"/>
    <property type="match status" value="1"/>
</dbReference>
<dbReference type="RefSeq" id="WP_125350776.1">
    <property type="nucleotide sequence ID" value="NZ_RHPN01000060.1"/>
</dbReference>
<dbReference type="PANTHER" id="PTHR12526">
    <property type="entry name" value="GLYCOSYLTRANSFERASE"/>
    <property type="match status" value="1"/>
</dbReference>
<gene>
    <name evidence="3" type="ORF">EGI89_14875</name>
</gene>
<dbReference type="Proteomes" id="UP000267844">
    <property type="component" value="Unassembled WGS sequence"/>
</dbReference>